<accession>K4KFG8</accession>
<keyword evidence="9" id="KW-0540">Nuclease</keyword>
<sequence>MHQLEAIIARHQPDFIGLQETKCQDKDFPEEAIQALGYHVIFHGQKTHYGVALLSRQRPEAVIKGFPTDEDDAQRRFIGAKFQFRDSPLWVYNGYFPQGENQGHPTKYPAKARFYSDLTNLIGNSHTPSDQLVIMGDLNISPTDADIGIGDANRKRWLRDGKCSFLPEEREWLSTLLAQGLSDSFRALNPAVDDQFSWFDYRSRGFEDTPKRGLRIDGILVTDSLLNLSESAGIDYDIRSMDKPSDHAPVYLHLKD</sequence>
<dbReference type="Gene3D" id="3.60.10.10">
    <property type="entry name" value="Endonuclease/exonuclease/phosphatase"/>
    <property type="match status" value="1"/>
</dbReference>
<protein>
    <submittedName>
        <fullName evidence="9">Exonuclease III</fullName>
        <ecNumber evidence="9">3.1.11.2</ecNumber>
    </submittedName>
</protein>
<evidence type="ECO:0000256" key="1">
    <source>
        <dbReference type="ARBA" id="ARBA00007092"/>
    </source>
</evidence>
<evidence type="ECO:0000256" key="6">
    <source>
        <dbReference type="PIRSR" id="PIRSR604808-2"/>
    </source>
</evidence>
<keyword evidence="6" id="KW-0464">Manganese</keyword>
<dbReference type="KEGG" id="saga:M5M_03040"/>
<feature type="active site" description="Proton acceptor" evidence="5">
    <location>
        <position position="247"/>
    </location>
</feature>
<dbReference type="InterPro" id="IPR004808">
    <property type="entry name" value="AP_endonuc_1"/>
</dbReference>
<dbReference type="CDD" id="cd09086">
    <property type="entry name" value="ExoIII-like_AP-endo"/>
    <property type="match status" value="1"/>
</dbReference>
<feature type="active site" evidence="5">
    <location>
        <position position="95"/>
    </location>
</feature>
<keyword evidence="3 9" id="KW-0378">Hydrolase</keyword>
<dbReference type="NCBIfam" id="TIGR00633">
    <property type="entry name" value="xth"/>
    <property type="match status" value="1"/>
</dbReference>
<dbReference type="PROSITE" id="PS00726">
    <property type="entry name" value="AP_NUCLEASE_F1_1"/>
    <property type="match status" value="1"/>
</dbReference>
<dbReference type="Pfam" id="PF03372">
    <property type="entry name" value="Exo_endo_phos"/>
    <property type="match status" value="1"/>
</dbReference>
<gene>
    <name evidence="9" type="ordered locus">M5M_03040</name>
</gene>
<dbReference type="AlphaFoldDB" id="K4KFG8"/>
<dbReference type="GO" id="GO:0008311">
    <property type="term" value="F:double-stranded DNA 3'-5' DNA exonuclease activity"/>
    <property type="evidence" value="ECO:0007669"/>
    <property type="project" value="UniProtKB-EC"/>
</dbReference>
<dbReference type="PANTHER" id="PTHR43250">
    <property type="entry name" value="EXODEOXYRIBONUCLEASE III"/>
    <property type="match status" value="1"/>
</dbReference>
<dbReference type="EC" id="3.1.11.2" evidence="9"/>
<feature type="site" description="Interaction with DNA substrate" evidence="7">
    <location>
        <position position="247"/>
    </location>
</feature>
<feature type="active site" description="Proton donor/acceptor" evidence="5">
    <location>
        <position position="137"/>
    </location>
</feature>
<feature type="binding site" evidence="6">
    <location>
        <position position="246"/>
    </location>
    <ligand>
        <name>Mg(2+)</name>
        <dbReference type="ChEBI" id="CHEBI:18420"/>
        <label>1</label>
    </ligand>
</feature>
<dbReference type="InterPro" id="IPR005135">
    <property type="entry name" value="Endo/exonuclease/phosphatase"/>
</dbReference>
<dbReference type="eggNOG" id="COG0708">
    <property type="taxonomic scope" value="Bacteria"/>
</dbReference>
<dbReference type="PROSITE" id="PS51435">
    <property type="entry name" value="AP_NUCLEASE_F1_4"/>
    <property type="match status" value="1"/>
</dbReference>
<dbReference type="NCBIfam" id="NF008733">
    <property type="entry name" value="PRK11756.1"/>
    <property type="match status" value="1"/>
</dbReference>
<dbReference type="EMBL" id="CP003746">
    <property type="protein sequence ID" value="AFU97819.1"/>
    <property type="molecule type" value="Genomic_DNA"/>
</dbReference>
<feature type="site" description="Important for catalytic activity" evidence="7">
    <location>
        <position position="217"/>
    </location>
</feature>
<organism evidence="9 10">
    <name type="scientific">Simiduia agarivorans (strain DSM 21679 / JCM 13881 / BCRC 17597 / SA1)</name>
    <dbReference type="NCBI Taxonomy" id="1117647"/>
    <lineage>
        <taxon>Bacteria</taxon>
        <taxon>Pseudomonadati</taxon>
        <taxon>Pseudomonadota</taxon>
        <taxon>Gammaproteobacteria</taxon>
        <taxon>Cellvibrionales</taxon>
        <taxon>Cellvibrionaceae</taxon>
        <taxon>Simiduia</taxon>
    </lineage>
</organism>
<evidence type="ECO:0000256" key="4">
    <source>
        <dbReference type="ARBA" id="ARBA00022842"/>
    </source>
</evidence>
<dbReference type="SUPFAM" id="SSF56219">
    <property type="entry name" value="DNase I-like"/>
    <property type="match status" value="1"/>
</dbReference>
<dbReference type="InterPro" id="IPR036691">
    <property type="entry name" value="Endo/exonu/phosph_ase_sf"/>
</dbReference>
<feature type="site" description="Transition state stabilizer" evidence="7">
    <location>
        <position position="139"/>
    </location>
</feature>
<evidence type="ECO:0000313" key="10">
    <source>
        <dbReference type="Proteomes" id="UP000000466"/>
    </source>
</evidence>
<feature type="domain" description="Endonuclease/exonuclease/phosphatase" evidence="8">
    <location>
        <begin position="2"/>
        <end position="247"/>
    </location>
</feature>
<evidence type="ECO:0000313" key="9">
    <source>
        <dbReference type="EMBL" id="AFU97819.1"/>
    </source>
</evidence>
<feature type="binding site" evidence="6">
    <location>
        <position position="20"/>
    </location>
    <ligand>
        <name>Mg(2+)</name>
        <dbReference type="ChEBI" id="CHEBI:18420"/>
        <label>1</label>
    </ligand>
</feature>
<feature type="binding site" evidence="6">
    <location>
        <position position="247"/>
    </location>
    <ligand>
        <name>Mg(2+)</name>
        <dbReference type="ChEBI" id="CHEBI:18420"/>
        <label>1</label>
    </ligand>
</feature>
<dbReference type="GO" id="GO:0003677">
    <property type="term" value="F:DNA binding"/>
    <property type="evidence" value="ECO:0007669"/>
    <property type="project" value="InterPro"/>
</dbReference>
<evidence type="ECO:0000256" key="5">
    <source>
        <dbReference type="PIRSR" id="PIRSR604808-1"/>
    </source>
</evidence>
<feature type="binding site" evidence="6">
    <location>
        <position position="137"/>
    </location>
    <ligand>
        <name>Mg(2+)</name>
        <dbReference type="ChEBI" id="CHEBI:18420"/>
        <label>1</label>
    </ligand>
</feature>
<keyword evidence="4 6" id="KW-0460">Magnesium</keyword>
<reference evidence="9 10" key="1">
    <citation type="journal article" date="2013" name="Genome Announc.">
        <title>Complete genome sequence of Simiduia agarivorans SA1(T), a marine bacterium able to degrade a variety of polysaccharides.</title>
        <authorList>
            <person name="Lin S.Y."/>
            <person name="Shieh W.Y."/>
            <person name="Chen J.S."/>
            <person name="Tang S.L."/>
        </authorList>
    </citation>
    <scope>NUCLEOTIDE SEQUENCE [LARGE SCALE GENOMIC DNA]</scope>
    <source>
        <strain evidence="10">DSM 21679 / JCM 13881 / BCRC 17597 / SA1</strain>
    </source>
</reference>
<dbReference type="Proteomes" id="UP000000466">
    <property type="component" value="Chromosome"/>
</dbReference>
<dbReference type="GO" id="GO:0006281">
    <property type="term" value="P:DNA repair"/>
    <property type="evidence" value="ECO:0007669"/>
    <property type="project" value="InterPro"/>
</dbReference>
<dbReference type="GO" id="GO:0046872">
    <property type="term" value="F:metal ion binding"/>
    <property type="evidence" value="ECO:0007669"/>
    <property type="project" value="UniProtKB-KW"/>
</dbReference>
<proteinExistence type="inferred from homology"/>
<dbReference type="HOGENOM" id="CLU_027539_0_3_6"/>
<feature type="binding site" evidence="6">
    <location>
        <position position="139"/>
    </location>
    <ligand>
        <name>Mg(2+)</name>
        <dbReference type="ChEBI" id="CHEBI:18420"/>
        <label>1</label>
    </ligand>
</feature>
<dbReference type="InterPro" id="IPR020847">
    <property type="entry name" value="AP_endonuclease_F1_BS"/>
</dbReference>
<dbReference type="STRING" id="1117647.M5M_03040"/>
<keyword evidence="2 6" id="KW-0479">Metal-binding</keyword>
<keyword evidence="10" id="KW-1185">Reference proteome</keyword>
<evidence type="ECO:0000259" key="8">
    <source>
        <dbReference type="Pfam" id="PF03372"/>
    </source>
</evidence>
<dbReference type="NCBIfam" id="TIGR00195">
    <property type="entry name" value="exoDNase_III"/>
    <property type="match status" value="1"/>
</dbReference>
<evidence type="ECO:0000256" key="7">
    <source>
        <dbReference type="PIRSR" id="PIRSR604808-3"/>
    </source>
</evidence>
<dbReference type="GO" id="GO:0004519">
    <property type="term" value="F:endonuclease activity"/>
    <property type="evidence" value="ECO:0007669"/>
    <property type="project" value="InterPro"/>
</dbReference>
<dbReference type="PANTHER" id="PTHR43250:SF2">
    <property type="entry name" value="EXODEOXYRIBONUCLEASE III"/>
    <property type="match status" value="1"/>
</dbReference>
<keyword evidence="9" id="KW-0269">Exonuclease</keyword>
<dbReference type="InterPro" id="IPR037493">
    <property type="entry name" value="ExoIII-like"/>
</dbReference>
<comment type="cofactor">
    <cofactor evidence="6">
        <name>Mg(2+)</name>
        <dbReference type="ChEBI" id="CHEBI:18420"/>
    </cofactor>
    <cofactor evidence="6">
        <name>Mn(2+)</name>
        <dbReference type="ChEBI" id="CHEBI:29035"/>
    </cofactor>
    <text evidence="6">Probably binds two magnesium or manganese ions per subunit.</text>
</comment>
<comment type="similarity">
    <text evidence="1">Belongs to the DNA repair enzymes AP/ExoA family.</text>
</comment>
<evidence type="ECO:0000256" key="3">
    <source>
        <dbReference type="ARBA" id="ARBA00022801"/>
    </source>
</evidence>
<evidence type="ECO:0000256" key="2">
    <source>
        <dbReference type="ARBA" id="ARBA00022723"/>
    </source>
</evidence>
<name>K4KFG8_SIMAS</name>